<dbReference type="InterPro" id="IPR017216">
    <property type="entry name" value="HPS3"/>
</dbReference>
<reference evidence="3" key="1">
    <citation type="journal article" date="2014" name="Nat. Commun.">
        <title>The rainbow trout genome provides novel insights into evolution after whole-genome duplication in vertebrates.</title>
        <authorList>
            <person name="Berthelot C."/>
            <person name="Brunet F."/>
            <person name="Chalopin D."/>
            <person name="Juanchich A."/>
            <person name="Bernard M."/>
            <person name="Noel B."/>
            <person name="Bento P."/>
            <person name="Da Silva C."/>
            <person name="Labadie K."/>
            <person name="Alberti A."/>
            <person name="Aury J.M."/>
            <person name="Louis A."/>
            <person name="Dehais P."/>
            <person name="Bardou P."/>
            <person name="Montfort J."/>
            <person name="Klopp C."/>
            <person name="Cabau C."/>
            <person name="Gaspin C."/>
            <person name="Thorgaard G.H."/>
            <person name="Boussaha M."/>
            <person name="Quillet E."/>
            <person name="Guyomard R."/>
            <person name="Galiana D."/>
            <person name="Bobe J."/>
            <person name="Volff J.N."/>
            <person name="Genet C."/>
            <person name="Wincker P."/>
            <person name="Jaillon O."/>
            <person name="Roest Crollius H."/>
            <person name="Guiguen Y."/>
        </authorList>
    </citation>
    <scope>NUCLEOTIDE SEQUENCE [LARGE SCALE GENOMIC DNA]</scope>
</reference>
<dbReference type="AlphaFoldDB" id="A0A060X4B0"/>
<evidence type="ECO:0000256" key="1">
    <source>
        <dbReference type="SAM" id="MobiDB-lite"/>
    </source>
</evidence>
<feature type="compositionally biased region" description="Polar residues" evidence="1">
    <location>
        <begin position="64"/>
        <end position="87"/>
    </location>
</feature>
<dbReference type="InterPro" id="IPR029438">
    <property type="entry name" value="HPS3_C"/>
</dbReference>
<proteinExistence type="predicted"/>
<dbReference type="Pfam" id="PF14763">
    <property type="entry name" value="HPS3_C"/>
    <property type="match status" value="1"/>
</dbReference>
<dbReference type="PaxDb" id="8022-A0A060X4B0"/>
<name>A0A060X4B0_ONCMY</name>
<feature type="region of interest" description="Disordered" evidence="1">
    <location>
        <begin position="60"/>
        <end position="87"/>
    </location>
</feature>
<gene>
    <name evidence="3" type="ORF">GSONMT00027905001</name>
</gene>
<dbReference type="EMBL" id="FR904784">
    <property type="protein sequence ID" value="CDQ71690.1"/>
    <property type="molecule type" value="Genomic_DNA"/>
</dbReference>
<evidence type="ECO:0000259" key="2">
    <source>
        <dbReference type="Pfam" id="PF14763"/>
    </source>
</evidence>
<dbReference type="GO" id="GO:0005737">
    <property type="term" value="C:cytoplasm"/>
    <property type="evidence" value="ECO:0007669"/>
    <property type="project" value="TreeGrafter"/>
</dbReference>
<dbReference type="PANTHER" id="PTHR28633">
    <property type="entry name" value="HERMANSKY-PUDLAK SYNDROME 3 PROTEIN"/>
    <property type="match status" value="1"/>
</dbReference>
<dbReference type="STRING" id="8022.A0A060X4B0"/>
<dbReference type="PANTHER" id="PTHR28633:SF1">
    <property type="entry name" value="BLOC-2 COMPLEX MEMBER HPS3"/>
    <property type="match status" value="1"/>
</dbReference>
<protein>
    <recommendedName>
        <fullName evidence="2">BLOC-2 complex member HPS3 C-terminal domain-containing protein</fullName>
    </recommendedName>
</protein>
<organism evidence="3 4">
    <name type="scientific">Oncorhynchus mykiss</name>
    <name type="common">Rainbow trout</name>
    <name type="synonym">Salmo gairdneri</name>
    <dbReference type="NCBI Taxonomy" id="8022"/>
    <lineage>
        <taxon>Eukaryota</taxon>
        <taxon>Metazoa</taxon>
        <taxon>Chordata</taxon>
        <taxon>Craniata</taxon>
        <taxon>Vertebrata</taxon>
        <taxon>Euteleostomi</taxon>
        <taxon>Actinopterygii</taxon>
        <taxon>Neopterygii</taxon>
        <taxon>Teleostei</taxon>
        <taxon>Protacanthopterygii</taxon>
        <taxon>Salmoniformes</taxon>
        <taxon>Salmonidae</taxon>
        <taxon>Salmoninae</taxon>
        <taxon>Oncorhynchus</taxon>
    </lineage>
</organism>
<evidence type="ECO:0000313" key="4">
    <source>
        <dbReference type="Proteomes" id="UP000193380"/>
    </source>
</evidence>
<sequence>MSRGWNLYVVNTVPPLQLYNEMVEYSKKYEETNPLSQSCLHLLSEAHLLLRATLLDPRVGNPVEQPQSSDQNLAQSLGYTTTDKIGSTTDRTIDRQELQQAFQESCAHLGDCFSRSVGSGSH</sequence>
<feature type="domain" description="BLOC-2 complex member HPS3 C-terminal" evidence="2">
    <location>
        <begin position="17"/>
        <end position="118"/>
    </location>
</feature>
<evidence type="ECO:0000313" key="3">
    <source>
        <dbReference type="EMBL" id="CDQ71690.1"/>
    </source>
</evidence>
<dbReference type="Proteomes" id="UP000193380">
    <property type="component" value="Unassembled WGS sequence"/>
</dbReference>
<accession>A0A060X4B0</accession>
<reference evidence="3" key="2">
    <citation type="submission" date="2014-03" db="EMBL/GenBank/DDBJ databases">
        <authorList>
            <person name="Genoscope - CEA"/>
        </authorList>
    </citation>
    <scope>NUCLEOTIDE SEQUENCE</scope>
</reference>